<organism evidence="1 2">
    <name type="scientific">Spiromyces aspiralis</name>
    <dbReference type="NCBI Taxonomy" id="68401"/>
    <lineage>
        <taxon>Eukaryota</taxon>
        <taxon>Fungi</taxon>
        <taxon>Fungi incertae sedis</taxon>
        <taxon>Zoopagomycota</taxon>
        <taxon>Kickxellomycotina</taxon>
        <taxon>Kickxellomycetes</taxon>
        <taxon>Kickxellales</taxon>
        <taxon>Kickxellaceae</taxon>
        <taxon>Spiromyces</taxon>
    </lineage>
</organism>
<reference evidence="1" key="1">
    <citation type="submission" date="2022-06" db="EMBL/GenBank/DDBJ databases">
        <title>Phylogenomic reconstructions and comparative analyses of Kickxellomycotina fungi.</title>
        <authorList>
            <person name="Reynolds N.K."/>
            <person name="Stajich J.E."/>
            <person name="Barry K."/>
            <person name="Grigoriev I.V."/>
            <person name="Crous P."/>
            <person name="Smith M.E."/>
        </authorList>
    </citation>
    <scope>NUCLEOTIDE SEQUENCE</scope>
    <source>
        <strain evidence="1">RSA 2271</strain>
    </source>
</reference>
<proteinExistence type="predicted"/>
<protein>
    <submittedName>
        <fullName evidence="1">Uncharacterized protein</fullName>
    </submittedName>
</protein>
<comment type="caution">
    <text evidence="1">The sequence shown here is derived from an EMBL/GenBank/DDBJ whole genome shotgun (WGS) entry which is preliminary data.</text>
</comment>
<gene>
    <name evidence="1" type="ORF">EV182_004291</name>
</gene>
<evidence type="ECO:0000313" key="2">
    <source>
        <dbReference type="Proteomes" id="UP001145114"/>
    </source>
</evidence>
<sequence>PSASPLSSMLYFDGESKPIALQGGTAPPVGDDRIALDQRLVHARSEAYVG</sequence>
<dbReference type="Proteomes" id="UP001145114">
    <property type="component" value="Unassembled WGS sequence"/>
</dbReference>
<keyword evidence="2" id="KW-1185">Reference proteome</keyword>
<name>A0ACC1HBI5_9FUNG</name>
<dbReference type="EMBL" id="JAMZIH010006426">
    <property type="protein sequence ID" value="KAJ1673934.1"/>
    <property type="molecule type" value="Genomic_DNA"/>
</dbReference>
<accession>A0ACC1HBI5</accession>
<evidence type="ECO:0000313" key="1">
    <source>
        <dbReference type="EMBL" id="KAJ1673934.1"/>
    </source>
</evidence>
<feature type="non-terminal residue" evidence="1">
    <location>
        <position position="1"/>
    </location>
</feature>